<dbReference type="EMBL" id="CM056741">
    <property type="protein sequence ID" value="KAJ8681532.1"/>
    <property type="molecule type" value="Genomic_DNA"/>
</dbReference>
<keyword evidence="2" id="KW-1185">Reference proteome</keyword>
<protein>
    <submittedName>
        <fullName evidence="1">Uncharacterized protein</fullName>
    </submittedName>
</protein>
<proteinExistence type="predicted"/>
<sequence length="294" mass="32432">MEKSMKSDVEKTIKTQLSDIEKSMTNIESKLMKQDNKISTIEAEADRLGSDDKATNDGLEQCESDIVVIHDAVDAIKNKISTLDTEAICAEINDRARRQNNNVKETQNENCFNKAVSSIVDDFGEHKLVLLGDYNLPNVSWMTGGVLGVQFNGPLSTALRSAAVAVCSCFTFSDLTDIFPIHHSKNYNLDLVFASRSCLSNVDVSDTLIATDQHHIPAMFSLTQNSNHAPSPCSKFIDKKFFKVDYSRISTVLDQVDWDLVVSGANPECVVKSLQQRQQTSPGSIALIASLYIC</sequence>
<evidence type="ECO:0000313" key="1">
    <source>
        <dbReference type="EMBL" id="KAJ8681532.1"/>
    </source>
</evidence>
<accession>A0ACC2PDZ5</accession>
<comment type="caution">
    <text evidence="1">The sequence shown here is derived from an EMBL/GenBank/DDBJ whole genome shotgun (WGS) entry which is preliminary data.</text>
</comment>
<name>A0ACC2PDZ5_9HYME</name>
<evidence type="ECO:0000313" key="2">
    <source>
        <dbReference type="Proteomes" id="UP001239111"/>
    </source>
</evidence>
<organism evidence="1 2">
    <name type="scientific">Eretmocerus hayati</name>
    <dbReference type="NCBI Taxonomy" id="131215"/>
    <lineage>
        <taxon>Eukaryota</taxon>
        <taxon>Metazoa</taxon>
        <taxon>Ecdysozoa</taxon>
        <taxon>Arthropoda</taxon>
        <taxon>Hexapoda</taxon>
        <taxon>Insecta</taxon>
        <taxon>Pterygota</taxon>
        <taxon>Neoptera</taxon>
        <taxon>Endopterygota</taxon>
        <taxon>Hymenoptera</taxon>
        <taxon>Apocrita</taxon>
        <taxon>Proctotrupomorpha</taxon>
        <taxon>Chalcidoidea</taxon>
        <taxon>Aphelinidae</taxon>
        <taxon>Aphelininae</taxon>
        <taxon>Eretmocerus</taxon>
    </lineage>
</organism>
<reference evidence="1" key="1">
    <citation type="submission" date="2023-04" db="EMBL/GenBank/DDBJ databases">
        <title>A chromosome-level genome assembly of the parasitoid wasp Eretmocerus hayati.</title>
        <authorList>
            <person name="Zhong Y."/>
            <person name="Liu S."/>
            <person name="Liu Y."/>
        </authorList>
    </citation>
    <scope>NUCLEOTIDE SEQUENCE</scope>
    <source>
        <strain evidence="1">ZJU_SS_LIU_2023</strain>
    </source>
</reference>
<gene>
    <name evidence="1" type="ORF">QAD02_017324</name>
</gene>
<dbReference type="Proteomes" id="UP001239111">
    <property type="component" value="Chromosome 1"/>
</dbReference>